<gene>
    <name evidence="1" type="ORF">G5C60_28640</name>
</gene>
<accession>A0A6G4VCE5</accession>
<organism evidence="1 2">
    <name type="scientific">Streptomyces scabichelini</name>
    <dbReference type="NCBI Taxonomy" id="2711217"/>
    <lineage>
        <taxon>Bacteria</taxon>
        <taxon>Bacillati</taxon>
        <taxon>Actinomycetota</taxon>
        <taxon>Actinomycetes</taxon>
        <taxon>Kitasatosporales</taxon>
        <taxon>Streptomycetaceae</taxon>
        <taxon>Streptomyces</taxon>
    </lineage>
</organism>
<comment type="caution">
    <text evidence="1">The sequence shown here is derived from an EMBL/GenBank/DDBJ whole genome shotgun (WGS) entry which is preliminary data.</text>
</comment>
<evidence type="ECO:0000313" key="2">
    <source>
        <dbReference type="Proteomes" id="UP000472335"/>
    </source>
</evidence>
<name>A0A6G4VCE5_9ACTN</name>
<dbReference type="EMBL" id="JAAKZY010000105">
    <property type="protein sequence ID" value="NGO11464.1"/>
    <property type="molecule type" value="Genomic_DNA"/>
</dbReference>
<reference evidence="1 2" key="1">
    <citation type="submission" date="2020-02" db="EMBL/GenBank/DDBJ databases">
        <title>Whole-genome analyses of novel actinobacteria.</title>
        <authorList>
            <person name="Sahin N."/>
            <person name="Gencbay T."/>
        </authorList>
    </citation>
    <scope>NUCLEOTIDE SEQUENCE [LARGE SCALE GENOMIC DNA]</scope>
    <source>
        <strain evidence="1 2">HC44</strain>
    </source>
</reference>
<protein>
    <submittedName>
        <fullName evidence="1">Uncharacterized protein</fullName>
    </submittedName>
</protein>
<dbReference type="Proteomes" id="UP000472335">
    <property type="component" value="Unassembled WGS sequence"/>
</dbReference>
<dbReference type="RefSeq" id="WP_165263825.1">
    <property type="nucleotide sequence ID" value="NZ_JAAKZY010000105.1"/>
</dbReference>
<keyword evidence="2" id="KW-1185">Reference proteome</keyword>
<proteinExistence type="predicted"/>
<evidence type="ECO:0000313" key="1">
    <source>
        <dbReference type="EMBL" id="NGO11464.1"/>
    </source>
</evidence>
<dbReference type="AlphaFoldDB" id="A0A6G4VCE5"/>
<sequence length="281" mass="30811">MEIPKEAREGDPLTAKIKTWLSEQGYPLEMRVARVFKSHGIPAVPSDYYFDHESGTQREIDLAGRIRLLSPEGGSRQISTYLCPIVECKSSPGKPWILFGGGLQLASAAKIAQRFVLKQATSYWSRFARQLDQNPVMRAKVPLFDVEKDPSYSAVRSSLGKSREDVAYSAMTSVSKAAFGVANKYNMPGNLALQIAVPVIVVDSPIYKCVLDDAGDTDLARVTSGTIVWRNRVSGSTLPHSIVRVYSEEALPELCQEILKTAETLRLAIGEDSWLGEAGSS</sequence>